<protein>
    <recommendedName>
        <fullName evidence="8">Bacterioferritin-associated ferredoxin</fullName>
    </recommendedName>
</protein>
<keyword evidence="6" id="KW-0411">Iron-sulfur</keyword>
<keyword evidence="4" id="KW-0249">Electron transport</keyword>
<dbReference type="Proteomes" id="UP000074119">
    <property type="component" value="Chromosome"/>
</dbReference>
<dbReference type="Pfam" id="PF04324">
    <property type="entry name" value="Fer2_BFD"/>
    <property type="match status" value="1"/>
</dbReference>
<evidence type="ECO:0000256" key="8">
    <source>
        <dbReference type="ARBA" id="ARBA00039386"/>
    </source>
</evidence>
<dbReference type="InterPro" id="IPR041854">
    <property type="entry name" value="BFD-like_2Fe2S-bd_dom_sf"/>
</dbReference>
<proteinExistence type="inferred from homology"/>
<dbReference type="RefSeq" id="WP_008251883.1">
    <property type="nucleotide sequence ID" value="NZ_CP014544.1"/>
</dbReference>
<gene>
    <name evidence="11" type="ORF">AZF00_15445</name>
</gene>
<keyword evidence="2" id="KW-0001">2Fe-2S</keyword>
<evidence type="ECO:0000256" key="3">
    <source>
        <dbReference type="ARBA" id="ARBA00022723"/>
    </source>
</evidence>
<feature type="domain" description="BFD-like [2Fe-2S]-binding" evidence="10">
    <location>
        <begin position="2"/>
        <end position="46"/>
    </location>
</feature>
<keyword evidence="3" id="KW-0479">Metal-binding</keyword>
<keyword evidence="1" id="KW-0813">Transport</keyword>
<comment type="similarity">
    <text evidence="9">Belongs to the Bfd family.</text>
</comment>
<evidence type="ECO:0000256" key="5">
    <source>
        <dbReference type="ARBA" id="ARBA00023004"/>
    </source>
</evidence>
<dbReference type="PANTHER" id="PTHR37424">
    <property type="entry name" value="BACTERIOFERRITIN-ASSOCIATED FERREDOXIN"/>
    <property type="match status" value="1"/>
</dbReference>
<accession>A0A127M8T6</accession>
<reference evidence="11 12" key="1">
    <citation type="submission" date="2015-12" db="EMBL/GenBank/DDBJ databases">
        <authorList>
            <person name="Shamseldin A."/>
            <person name="Moawad H."/>
            <person name="Abd El-Rahim W.M."/>
            <person name="Sadowsky M.J."/>
        </authorList>
    </citation>
    <scope>NUCLEOTIDE SEQUENCE [LARGE SCALE GENOMIC DNA]</scope>
    <source>
        <strain evidence="11 12">SM2</strain>
    </source>
</reference>
<sequence>MYVCLCKGITDKHIRDSVDAGAGSFREVRRQLDLASQCGKCGIVAREVYENYLNSYDENLCYAAA</sequence>
<dbReference type="GO" id="GO:0046872">
    <property type="term" value="F:metal ion binding"/>
    <property type="evidence" value="ECO:0007669"/>
    <property type="project" value="UniProtKB-KW"/>
</dbReference>
<dbReference type="InterPro" id="IPR052371">
    <property type="entry name" value="BFD-associated_ferredoxin"/>
</dbReference>
<evidence type="ECO:0000256" key="2">
    <source>
        <dbReference type="ARBA" id="ARBA00022714"/>
    </source>
</evidence>
<evidence type="ECO:0000256" key="9">
    <source>
        <dbReference type="ARBA" id="ARBA00046332"/>
    </source>
</evidence>
<evidence type="ECO:0000256" key="1">
    <source>
        <dbReference type="ARBA" id="ARBA00022448"/>
    </source>
</evidence>
<dbReference type="PANTHER" id="PTHR37424:SF1">
    <property type="entry name" value="BACTERIOFERRITIN-ASSOCIATED FERREDOXIN"/>
    <property type="match status" value="1"/>
</dbReference>
<dbReference type="KEGG" id="zal:AZF00_15445"/>
<evidence type="ECO:0000256" key="4">
    <source>
        <dbReference type="ARBA" id="ARBA00022982"/>
    </source>
</evidence>
<dbReference type="EMBL" id="CP014544">
    <property type="protein sequence ID" value="AMO69605.1"/>
    <property type="molecule type" value="Genomic_DNA"/>
</dbReference>
<evidence type="ECO:0000313" key="12">
    <source>
        <dbReference type="Proteomes" id="UP000074119"/>
    </source>
</evidence>
<dbReference type="Gene3D" id="1.10.10.1100">
    <property type="entry name" value="BFD-like [2Fe-2S]-binding domain"/>
    <property type="match status" value="1"/>
</dbReference>
<dbReference type="InterPro" id="IPR007419">
    <property type="entry name" value="BFD-like_2Fe2S-bd_dom"/>
</dbReference>
<comment type="cofactor">
    <cofactor evidence="7">
        <name>[2Fe-2S] cluster</name>
        <dbReference type="ChEBI" id="CHEBI:190135"/>
    </cofactor>
</comment>
<keyword evidence="5" id="KW-0408">Iron</keyword>
<evidence type="ECO:0000259" key="10">
    <source>
        <dbReference type="Pfam" id="PF04324"/>
    </source>
</evidence>
<dbReference type="STRING" id="1470434.AZF00_15445"/>
<dbReference type="CDD" id="cd19945">
    <property type="entry name" value="Fer2_BFD"/>
    <property type="match status" value="1"/>
</dbReference>
<evidence type="ECO:0000256" key="6">
    <source>
        <dbReference type="ARBA" id="ARBA00023014"/>
    </source>
</evidence>
<name>A0A127M8T6_9GAMM</name>
<dbReference type="AlphaFoldDB" id="A0A127M8T6"/>
<evidence type="ECO:0000256" key="7">
    <source>
        <dbReference type="ARBA" id="ARBA00034078"/>
    </source>
</evidence>
<evidence type="ECO:0000313" key="11">
    <source>
        <dbReference type="EMBL" id="AMO69605.1"/>
    </source>
</evidence>
<organism evidence="11 12">
    <name type="scientific">Zhongshania aliphaticivorans</name>
    <dbReference type="NCBI Taxonomy" id="1470434"/>
    <lineage>
        <taxon>Bacteria</taxon>
        <taxon>Pseudomonadati</taxon>
        <taxon>Pseudomonadota</taxon>
        <taxon>Gammaproteobacteria</taxon>
        <taxon>Cellvibrionales</taxon>
        <taxon>Spongiibacteraceae</taxon>
        <taxon>Zhongshania</taxon>
    </lineage>
</organism>
<dbReference type="GO" id="GO:0051537">
    <property type="term" value="F:2 iron, 2 sulfur cluster binding"/>
    <property type="evidence" value="ECO:0007669"/>
    <property type="project" value="UniProtKB-KW"/>
</dbReference>